<gene>
    <name evidence="1" type="ORF">EB796_000794</name>
</gene>
<name>A0A7J7KS25_BUGNE</name>
<accession>A0A7J7KS25</accession>
<evidence type="ECO:0000313" key="1">
    <source>
        <dbReference type="EMBL" id="KAF6040893.1"/>
    </source>
</evidence>
<organism evidence="1 2">
    <name type="scientific">Bugula neritina</name>
    <name type="common">Brown bryozoan</name>
    <name type="synonym">Sertularia neritina</name>
    <dbReference type="NCBI Taxonomy" id="10212"/>
    <lineage>
        <taxon>Eukaryota</taxon>
        <taxon>Metazoa</taxon>
        <taxon>Spiralia</taxon>
        <taxon>Lophotrochozoa</taxon>
        <taxon>Bryozoa</taxon>
        <taxon>Gymnolaemata</taxon>
        <taxon>Cheilostomatida</taxon>
        <taxon>Flustrina</taxon>
        <taxon>Buguloidea</taxon>
        <taxon>Bugulidae</taxon>
        <taxon>Bugula</taxon>
    </lineage>
</organism>
<keyword evidence="2" id="KW-1185">Reference proteome</keyword>
<comment type="caution">
    <text evidence="1">The sequence shown here is derived from an EMBL/GenBank/DDBJ whole genome shotgun (WGS) entry which is preliminary data.</text>
</comment>
<reference evidence="1" key="1">
    <citation type="submission" date="2020-06" db="EMBL/GenBank/DDBJ databases">
        <title>Draft genome of Bugula neritina, a colonial animal packing powerful symbionts and potential medicines.</title>
        <authorList>
            <person name="Rayko M."/>
        </authorList>
    </citation>
    <scope>NUCLEOTIDE SEQUENCE [LARGE SCALE GENOMIC DNA]</scope>
    <source>
        <strain evidence="1">Kwan_BN1</strain>
    </source>
</reference>
<protein>
    <submittedName>
        <fullName evidence="1">Uncharacterized protein</fullName>
    </submittedName>
</protein>
<evidence type="ECO:0000313" key="2">
    <source>
        <dbReference type="Proteomes" id="UP000593567"/>
    </source>
</evidence>
<dbReference type="OrthoDB" id="6319663at2759"/>
<dbReference type="EMBL" id="VXIV02000094">
    <property type="protein sequence ID" value="KAF6040893.1"/>
    <property type="molecule type" value="Genomic_DNA"/>
</dbReference>
<dbReference type="Proteomes" id="UP000593567">
    <property type="component" value="Unassembled WGS sequence"/>
</dbReference>
<sequence>MAQGESDYELRRLKNIEDNKRVLAELGLLNPYMKLCIRKKHSEPIKTLKPVKKTKRPLCDTSPPSVEATLAEESQHAFEALL</sequence>
<dbReference type="AlphaFoldDB" id="A0A7J7KS25"/>
<proteinExistence type="predicted"/>